<dbReference type="Pfam" id="PF26547">
    <property type="entry name" value="PDZD8_N"/>
    <property type="match status" value="1"/>
</dbReference>
<dbReference type="PROSITE" id="PS50106">
    <property type="entry name" value="PDZ"/>
    <property type="match status" value="1"/>
</dbReference>
<evidence type="ECO:0000313" key="13">
    <source>
        <dbReference type="EMBL" id="GCC22218.1"/>
    </source>
</evidence>
<keyword evidence="5" id="KW-0445">Lipid transport</keyword>
<dbReference type="CDD" id="cd20825">
    <property type="entry name" value="C1_PDZD8"/>
    <property type="match status" value="1"/>
</dbReference>
<evidence type="ECO:0000256" key="5">
    <source>
        <dbReference type="ARBA" id="ARBA00023055"/>
    </source>
</evidence>
<dbReference type="GO" id="GO:0008289">
    <property type="term" value="F:lipid binding"/>
    <property type="evidence" value="ECO:0007669"/>
    <property type="project" value="UniProtKB-KW"/>
</dbReference>
<evidence type="ECO:0000256" key="4">
    <source>
        <dbReference type="ARBA" id="ARBA00022833"/>
    </source>
</evidence>
<dbReference type="GO" id="GO:1990456">
    <property type="term" value="P:mitochondrion-endoplasmic reticulum membrane tethering"/>
    <property type="evidence" value="ECO:0007669"/>
    <property type="project" value="InterPro"/>
</dbReference>
<feature type="domain" description="SMP-LTD" evidence="12">
    <location>
        <begin position="58"/>
        <end position="280"/>
    </location>
</feature>
<feature type="region of interest" description="Disordered" evidence="9">
    <location>
        <begin position="135"/>
        <end position="156"/>
    </location>
</feature>
<dbReference type="InterPro" id="IPR039275">
    <property type="entry name" value="PDZD8"/>
</dbReference>
<keyword evidence="4" id="KW-0862">Zinc</keyword>
<dbReference type="SMART" id="SM00228">
    <property type="entry name" value="PDZ"/>
    <property type="match status" value="1"/>
</dbReference>
<gene>
    <name evidence="13" type="ORF">chiPu_0000603</name>
</gene>
<dbReference type="EMBL" id="BEZZ01000008">
    <property type="protein sequence ID" value="GCC22218.1"/>
    <property type="molecule type" value="Genomic_DNA"/>
</dbReference>
<keyword evidence="3" id="KW-0479">Metal-binding</keyword>
<dbReference type="InterPro" id="IPR046349">
    <property type="entry name" value="C1-like_sf"/>
</dbReference>
<dbReference type="PANTHER" id="PTHR21519">
    <property type="entry name" value="PDZ DOMAIN-CONTAINING PROTEIN 8"/>
    <property type="match status" value="1"/>
</dbReference>
<name>A0A401RVQ8_CHIPU</name>
<dbReference type="AlphaFoldDB" id="A0A401RVQ8"/>
<feature type="domain" description="PDZ" evidence="11">
    <location>
        <begin position="351"/>
        <end position="434"/>
    </location>
</feature>
<dbReference type="InterPro" id="IPR036034">
    <property type="entry name" value="PDZ_sf"/>
</dbReference>
<dbReference type="PANTHER" id="PTHR21519:SF1">
    <property type="entry name" value="PDZ DOMAIN-CONTAINING PROTEIN 8"/>
    <property type="match status" value="1"/>
</dbReference>
<dbReference type="SMART" id="SM00109">
    <property type="entry name" value="C1"/>
    <property type="match status" value="1"/>
</dbReference>
<feature type="compositionally biased region" description="Polar residues" evidence="9">
    <location>
        <begin position="589"/>
        <end position="598"/>
    </location>
</feature>
<feature type="compositionally biased region" description="Polar residues" evidence="9">
    <location>
        <begin position="933"/>
        <end position="963"/>
    </location>
</feature>
<evidence type="ECO:0000313" key="14">
    <source>
        <dbReference type="Proteomes" id="UP000287033"/>
    </source>
</evidence>
<keyword evidence="2" id="KW-0813">Transport</keyword>
<dbReference type="GO" id="GO:0051560">
    <property type="term" value="P:mitochondrial calcium ion homeostasis"/>
    <property type="evidence" value="ECO:0007669"/>
    <property type="project" value="InterPro"/>
</dbReference>
<feature type="domain" description="Phorbol-ester/DAG-type" evidence="10">
    <location>
        <begin position="824"/>
        <end position="872"/>
    </location>
</feature>
<dbReference type="PROSITE" id="PS50081">
    <property type="entry name" value="ZF_DAG_PE_2"/>
    <property type="match status" value="1"/>
</dbReference>
<evidence type="ECO:0000256" key="3">
    <source>
        <dbReference type="ARBA" id="ARBA00022723"/>
    </source>
</evidence>
<dbReference type="Gene3D" id="3.30.60.20">
    <property type="match status" value="1"/>
</dbReference>
<dbReference type="OMA" id="HIALECM"/>
<reference evidence="13 14" key="1">
    <citation type="journal article" date="2018" name="Nat. Ecol. Evol.">
        <title>Shark genomes provide insights into elasmobranch evolution and the origin of vertebrates.</title>
        <authorList>
            <person name="Hara Y"/>
            <person name="Yamaguchi K"/>
            <person name="Onimaru K"/>
            <person name="Kadota M"/>
            <person name="Koyanagi M"/>
            <person name="Keeley SD"/>
            <person name="Tatsumi K"/>
            <person name="Tanaka K"/>
            <person name="Motone F"/>
            <person name="Kageyama Y"/>
            <person name="Nozu R"/>
            <person name="Adachi N"/>
            <person name="Nishimura O"/>
            <person name="Nakagawa R"/>
            <person name="Tanegashima C"/>
            <person name="Kiyatake I"/>
            <person name="Matsumoto R"/>
            <person name="Murakumo K"/>
            <person name="Nishida K"/>
            <person name="Terakita A"/>
            <person name="Kuratani S"/>
            <person name="Sato K"/>
            <person name="Hyodo S Kuraku.S."/>
        </authorList>
    </citation>
    <scope>NUCLEOTIDE SEQUENCE [LARGE SCALE GENOMIC DNA]</scope>
</reference>
<dbReference type="SUPFAM" id="SSF57889">
    <property type="entry name" value="Cysteine-rich domain"/>
    <property type="match status" value="1"/>
</dbReference>
<evidence type="ECO:0000256" key="2">
    <source>
        <dbReference type="ARBA" id="ARBA00022448"/>
    </source>
</evidence>
<dbReference type="STRING" id="137246.A0A401RVQ8"/>
<evidence type="ECO:0000259" key="10">
    <source>
        <dbReference type="PROSITE" id="PS50081"/>
    </source>
</evidence>
<dbReference type="InterPro" id="IPR041489">
    <property type="entry name" value="PDZ_6"/>
</dbReference>
<evidence type="ECO:0000256" key="1">
    <source>
        <dbReference type="ARBA" id="ARBA00004370"/>
    </source>
</evidence>
<proteinExistence type="predicted"/>
<organism evidence="13 14">
    <name type="scientific">Chiloscyllium punctatum</name>
    <name type="common">Brownbanded bambooshark</name>
    <name type="synonym">Hemiscyllium punctatum</name>
    <dbReference type="NCBI Taxonomy" id="137246"/>
    <lineage>
        <taxon>Eukaryota</taxon>
        <taxon>Metazoa</taxon>
        <taxon>Chordata</taxon>
        <taxon>Craniata</taxon>
        <taxon>Vertebrata</taxon>
        <taxon>Chondrichthyes</taxon>
        <taxon>Elasmobranchii</taxon>
        <taxon>Galeomorphii</taxon>
        <taxon>Galeoidea</taxon>
        <taxon>Orectolobiformes</taxon>
        <taxon>Hemiscylliidae</taxon>
        <taxon>Chiloscyllium</taxon>
    </lineage>
</organism>
<dbReference type="InterPro" id="IPR002219">
    <property type="entry name" value="PKC_DAG/PE"/>
</dbReference>
<keyword evidence="14" id="KW-1185">Reference proteome</keyword>
<evidence type="ECO:0000256" key="7">
    <source>
        <dbReference type="ARBA" id="ARBA00023136"/>
    </source>
</evidence>
<dbReference type="InterPro" id="IPR001478">
    <property type="entry name" value="PDZ"/>
</dbReference>
<dbReference type="CDD" id="cd00136">
    <property type="entry name" value="PDZ_canonical"/>
    <property type="match status" value="1"/>
</dbReference>
<evidence type="ECO:0000259" key="11">
    <source>
        <dbReference type="PROSITE" id="PS50106"/>
    </source>
</evidence>
<evidence type="ECO:0000256" key="8">
    <source>
        <dbReference type="SAM" id="Coils"/>
    </source>
</evidence>
<feature type="compositionally biased region" description="Polar residues" evidence="9">
    <location>
        <begin position="635"/>
        <end position="645"/>
    </location>
</feature>
<keyword evidence="6" id="KW-0446">Lipid-binding</keyword>
<sequence>MIYLMLLSALAGALCVLLLQVLLLYRNKPEPVPRHVQYVKPVIEPSLKDYLSGGKEPPAESCHFLNAIFLFLFRELRDTPIVRHWLTKKIKVEFEELLQTKTAGRLLEGLSLRDISLGNALPVFRSARLLQPAVGPNPGAGPAPGPGAGSLEEEAAASGGAGPAAAAAAAGVPEELNFELELEYNGGFHLAIDVDLVFGKSAYLFVKMRRVVGRLRLQFTRRPFTHWSFAFMDEPFIDFEVKSQFEGRPMPQLTTIIVNQLKRVIKRKHTLPNYKIRYKPFFPYQVQTVDAANCDLYMQDLNFVEGRLKVTVVECSRLFILGSYDRTEHIHCTLELSTKVWKEKPRSSIKTVELIKGNSQSVGLTFRQIQGSDGDAVHVSVETVTPNSSAAAADLQKGDRLIAIGGVKVTSSVHVLKLIKQAGDKVMVYYERPVGGHQNQQCSSLQDNFGQLEDTNFGSQFGPQTFDDEGVLDSADAKDMDSEFEELVCPEIRLPSTIIKEDFALSNQSPKRSVATLAAKPLGTISPILNRKLNLGNYQIPLKPQQKDVVKSVQSKCPDIPDAQLPSKPVSGSTNKPPVPPRPQIKLTLASSETQYQLESGDVATEKLDKPIPSTNSAERNVEKSIGKIGDQNEDPSLSKSAASKQDSKEKAPEATCNMRDGAEDNQIWESSEVVYRKRFGKWNKATCVFEVESHHKYVNVAIWCKEPFKPGGLICLGHASIKLEEIAMECLSTASLEYQATFRLSAPEPKAAVSRTALRNLSTHKGFNEKLCYGDITLNFTYLKEGDTETSSVQVEKENEDMLPEDIPAFSKEDLSKSCTEKRHNFQDTQFQNPTWCDYCKKKVWTKAASQCMTCAFVCHKKCQDKCLATEPPFSVATERRVDLESKSSFNRTTGLTRHIINTSSRLLNLRSAPRARLADPGVDLVEPSPKHTPNTSDNESSDTETYSASSPSKRQAASTGTKLPVKKEGGLDDSVFIAVKEIGRDLYRGLPTDERCQKLELMLDKLQNEIDQELEHNYALIKEEKESTDPRKKLLLSAALSKSGERLQALTLLTIHYKAGYEDLELSESVSSEQQTRKVTKLSDDILSITADEIDIVNQTDVQSFTDVSNEQIIDDAESLS</sequence>
<protein>
    <recommendedName>
        <fullName evidence="15">PDZ domain-containing protein 8</fullName>
    </recommendedName>
</protein>
<dbReference type="OrthoDB" id="10004596at2759"/>
<keyword evidence="7" id="KW-0472">Membrane</keyword>
<dbReference type="PROSITE" id="PS51847">
    <property type="entry name" value="SMP"/>
    <property type="match status" value="1"/>
</dbReference>
<comment type="caution">
    <text evidence="13">The sequence shown here is derived from an EMBL/GenBank/DDBJ whole genome shotgun (WGS) entry which is preliminary data.</text>
</comment>
<dbReference type="SUPFAM" id="SSF50156">
    <property type="entry name" value="PDZ domain-like"/>
    <property type="match status" value="1"/>
</dbReference>
<dbReference type="InterPro" id="IPR058801">
    <property type="entry name" value="PDZD8_N"/>
</dbReference>
<dbReference type="Gene3D" id="2.30.42.10">
    <property type="match status" value="1"/>
</dbReference>
<dbReference type="GO" id="GO:0006869">
    <property type="term" value="P:lipid transport"/>
    <property type="evidence" value="ECO:0007669"/>
    <property type="project" value="UniProtKB-KW"/>
</dbReference>
<evidence type="ECO:0000256" key="9">
    <source>
        <dbReference type="SAM" id="MobiDB-lite"/>
    </source>
</evidence>
<feature type="coiled-coil region" evidence="8">
    <location>
        <begin position="998"/>
        <end position="1025"/>
    </location>
</feature>
<evidence type="ECO:0000256" key="6">
    <source>
        <dbReference type="ARBA" id="ARBA00023121"/>
    </source>
</evidence>
<dbReference type="Pfam" id="PF00130">
    <property type="entry name" value="C1_1"/>
    <property type="match status" value="1"/>
</dbReference>
<dbReference type="GO" id="GO:0005789">
    <property type="term" value="C:endoplasmic reticulum membrane"/>
    <property type="evidence" value="ECO:0007669"/>
    <property type="project" value="UniProtKB-ARBA"/>
</dbReference>
<dbReference type="GO" id="GO:0044233">
    <property type="term" value="C:mitochondria-associated endoplasmic reticulum membrane contact site"/>
    <property type="evidence" value="ECO:0007669"/>
    <property type="project" value="InterPro"/>
</dbReference>
<dbReference type="InterPro" id="IPR031468">
    <property type="entry name" value="SMP_LBD"/>
</dbReference>
<accession>A0A401RVQ8</accession>
<feature type="region of interest" description="Disordered" evidence="9">
    <location>
        <begin position="921"/>
        <end position="967"/>
    </location>
</feature>
<dbReference type="Pfam" id="PF17820">
    <property type="entry name" value="PDZ_6"/>
    <property type="match status" value="1"/>
</dbReference>
<dbReference type="GO" id="GO:0005739">
    <property type="term" value="C:mitochondrion"/>
    <property type="evidence" value="ECO:0007669"/>
    <property type="project" value="GOC"/>
</dbReference>
<dbReference type="GO" id="GO:0046872">
    <property type="term" value="F:metal ion binding"/>
    <property type="evidence" value="ECO:0007669"/>
    <property type="project" value="UniProtKB-KW"/>
</dbReference>
<dbReference type="Proteomes" id="UP000287033">
    <property type="component" value="Unassembled WGS sequence"/>
</dbReference>
<comment type="subcellular location">
    <subcellularLocation>
        <location evidence="1">Membrane</location>
    </subcellularLocation>
</comment>
<keyword evidence="8" id="KW-0175">Coiled coil</keyword>
<evidence type="ECO:0000259" key="12">
    <source>
        <dbReference type="PROSITE" id="PS51847"/>
    </source>
</evidence>
<evidence type="ECO:0008006" key="15">
    <source>
        <dbReference type="Google" id="ProtNLM"/>
    </source>
</evidence>
<feature type="region of interest" description="Disordered" evidence="9">
    <location>
        <begin position="549"/>
        <end position="655"/>
    </location>
</feature>
<dbReference type="CDD" id="cd21674">
    <property type="entry name" value="SMP_PDZD8"/>
    <property type="match status" value="1"/>
</dbReference>